<evidence type="ECO:0000313" key="7">
    <source>
        <dbReference type="EMBL" id="KKD37749.1"/>
    </source>
</evidence>
<dbReference type="PANTHER" id="PTHR30368">
    <property type="entry name" value="SULFATE-BINDING PROTEIN"/>
    <property type="match status" value="1"/>
</dbReference>
<dbReference type="EMBL" id="LATL02000272">
    <property type="protein sequence ID" value="KKD37749.1"/>
    <property type="molecule type" value="Genomic_DNA"/>
</dbReference>
<comment type="similarity">
    <text evidence="2">Belongs to the prokaryotic sulfate-binding protein family.</text>
</comment>
<dbReference type="Pfam" id="PF13531">
    <property type="entry name" value="SBP_bac_11"/>
    <property type="match status" value="1"/>
</dbReference>
<feature type="chain" id="PRO_5002497647" evidence="6">
    <location>
        <begin position="24"/>
        <end position="348"/>
    </location>
</feature>
<reference evidence="7 8" key="1">
    <citation type="submission" date="2015-06" db="EMBL/GenBank/DDBJ databases">
        <title>Draft genome assembly of filamentous brackish cyanobacterium Limnoraphis robusta strain CS-951.</title>
        <authorList>
            <person name="Willis A."/>
            <person name="Parks M."/>
            <person name="Burford M.A."/>
        </authorList>
    </citation>
    <scope>NUCLEOTIDE SEQUENCE [LARGE SCALE GENOMIC DNA]</scope>
    <source>
        <strain evidence="7 8">CS-951</strain>
    </source>
</reference>
<dbReference type="NCBIfam" id="TIGR00971">
    <property type="entry name" value="3a0106s03"/>
    <property type="match status" value="1"/>
</dbReference>
<evidence type="ECO:0000256" key="1">
    <source>
        <dbReference type="ARBA" id="ARBA00004418"/>
    </source>
</evidence>
<evidence type="ECO:0000256" key="4">
    <source>
        <dbReference type="ARBA" id="ARBA00022729"/>
    </source>
</evidence>
<keyword evidence="3" id="KW-0813">Transport</keyword>
<keyword evidence="5" id="KW-0574">Periplasm</keyword>
<evidence type="ECO:0000256" key="6">
    <source>
        <dbReference type="SAM" id="SignalP"/>
    </source>
</evidence>
<organism evidence="7 8">
    <name type="scientific">Limnoraphis robusta CS-951</name>
    <dbReference type="NCBI Taxonomy" id="1637645"/>
    <lineage>
        <taxon>Bacteria</taxon>
        <taxon>Bacillati</taxon>
        <taxon>Cyanobacteriota</taxon>
        <taxon>Cyanophyceae</taxon>
        <taxon>Oscillatoriophycideae</taxon>
        <taxon>Oscillatoriales</taxon>
        <taxon>Sirenicapillariaceae</taxon>
        <taxon>Limnoraphis</taxon>
    </lineage>
</organism>
<dbReference type="GO" id="GO:1902358">
    <property type="term" value="P:sulfate transmembrane transport"/>
    <property type="evidence" value="ECO:0007669"/>
    <property type="project" value="InterPro"/>
</dbReference>
<dbReference type="AlphaFoldDB" id="A0A0F5YFR3"/>
<keyword evidence="4 6" id="KW-0732">Signal</keyword>
<gene>
    <name evidence="7" type="ORF">WN50_12645</name>
</gene>
<dbReference type="OrthoDB" id="9802127at2"/>
<dbReference type="SUPFAM" id="SSF53850">
    <property type="entry name" value="Periplasmic binding protein-like II"/>
    <property type="match status" value="1"/>
</dbReference>
<proteinExistence type="inferred from homology"/>
<evidence type="ECO:0000256" key="3">
    <source>
        <dbReference type="ARBA" id="ARBA00022448"/>
    </source>
</evidence>
<dbReference type="Proteomes" id="UP000033607">
    <property type="component" value="Unassembled WGS sequence"/>
</dbReference>
<dbReference type="GO" id="GO:0140104">
    <property type="term" value="F:molecular carrier activity"/>
    <property type="evidence" value="ECO:0007669"/>
    <property type="project" value="InterPro"/>
</dbReference>
<dbReference type="PROSITE" id="PS00757">
    <property type="entry name" value="PROK_SULFATE_BIND_2"/>
    <property type="match status" value="1"/>
</dbReference>
<sequence>MNPSPLSRIGLLLSAAALSSVLAACSSGDSAQQQGEKRLTLVSYAVTQSAYEKIIPQFVAEWEAKTGEKVVFDQSYGGSGSQARAVIDGLNADVVALALALDTQKIEEAGLIEPGWEQELPNDSIVHKSVVAFVLRDQNINVKTWADLARDDVSLITANPKTSGGARWNFMAFWGVITQAGGSEQQAQDFVQKVYQRVPVLPRDARAASDVFYKQGQGDVLINYENEVILAAQKGDSQPYIVPTDYNISIDNPVAVVDANVDKKGTREVAEAFVQYLYTPQAQREFAKVGFRPVDAQIEAEFAAQYPKIKNLFTAKDLGGWNAVQTQFFADGAIFDNIQAQIAQSPRN</sequence>
<dbReference type="PANTHER" id="PTHR30368:SF2">
    <property type="entry name" value="SULFATE-BINDING PROTEIN"/>
    <property type="match status" value="1"/>
</dbReference>
<evidence type="ECO:0000313" key="8">
    <source>
        <dbReference type="Proteomes" id="UP000033607"/>
    </source>
</evidence>
<dbReference type="PATRIC" id="fig|1637645.4.peg.5392"/>
<dbReference type="GO" id="GO:1901681">
    <property type="term" value="F:sulfur compound binding"/>
    <property type="evidence" value="ECO:0007669"/>
    <property type="project" value="InterPro"/>
</dbReference>
<accession>A0A0F5YFR3</accession>
<protein>
    <submittedName>
        <fullName evidence="7">Sulfate-binding protein</fullName>
    </submittedName>
</protein>
<dbReference type="CDD" id="cd01005">
    <property type="entry name" value="PBP2_CysP"/>
    <property type="match status" value="1"/>
</dbReference>
<dbReference type="GO" id="GO:0042597">
    <property type="term" value="C:periplasmic space"/>
    <property type="evidence" value="ECO:0007669"/>
    <property type="project" value="UniProtKB-SubCell"/>
</dbReference>
<dbReference type="Gene3D" id="3.40.190.10">
    <property type="entry name" value="Periplasmic binding protein-like II"/>
    <property type="match status" value="2"/>
</dbReference>
<dbReference type="InterPro" id="IPR005669">
    <property type="entry name" value="Thiosulph/SO4-bd"/>
</dbReference>
<dbReference type="RefSeq" id="WP_046278904.1">
    <property type="nucleotide sequence ID" value="NZ_LATL02000272.1"/>
</dbReference>
<comment type="caution">
    <text evidence="7">The sequence shown here is derived from an EMBL/GenBank/DDBJ whole genome shotgun (WGS) entry which is preliminary data.</text>
</comment>
<evidence type="ECO:0000256" key="5">
    <source>
        <dbReference type="ARBA" id="ARBA00022764"/>
    </source>
</evidence>
<feature type="signal peptide" evidence="6">
    <location>
        <begin position="1"/>
        <end position="23"/>
    </location>
</feature>
<dbReference type="InterPro" id="IPR034408">
    <property type="entry name" value="Sulphate/thiosulphate_BS"/>
</dbReference>
<name>A0A0F5YFR3_9CYAN</name>
<comment type="subcellular location">
    <subcellularLocation>
        <location evidence="1">Periplasm</location>
    </subcellularLocation>
</comment>
<evidence type="ECO:0000256" key="2">
    <source>
        <dbReference type="ARBA" id="ARBA00006099"/>
    </source>
</evidence>